<gene>
    <name evidence="1" type="ORF">PsYK624_110330</name>
</gene>
<evidence type="ECO:0000313" key="1">
    <source>
        <dbReference type="EMBL" id="GJE94857.1"/>
    </source>
</evidence>
<proteinExistence type="predicted"/>
<sequence length="212" mass="24068">MPHTMTSFIMHHIPAFIVDPHVESATVARAPFLDGVHYDGLPLPQARSQPQPELVDHHGSLTNLRQRPLPHRFHLWKPSVSDNYPSDRPAPVPAFAFLVRKQTSHPVALLQGRVHTDPHRCRHRRTPRYYRLFPICRSCDIPIRREGRSSPLRRPGARRAVWNVQSNEGTDFQESFQAALDARAAGPTLAGPEILHCRSRRSCKKYLDAAAP</sequence>
<keyword evidence="2" id="KW-1185">Reference proteome</keyword>
<dbReference type="Proteomes" id="UP000703269">
    <property type="component" value="Unassembled WGS sequence"/>
</dbReference>
<organism evidence="1 2">
    <name type="scientific">Phanerochaete sordida</name>
    <dbReference type="NCBI Taxonomy" id="48140"/>
    <lineage>
        <taxon>Eukaryota</taxon>
        <taxon>Fungi</taxon>
        <taxon>Dikarya</taxon>
        <taxon>Basidiomycota</taxon>
        <taxon>Agaricomycotina</taxon>
        <taxon>Agaricomycetes</taxon>
        <taxon>Polyporales</taxon>
        <taxon>Phanerochaetaceae</taxon>
        <taxon>Phanerochaete</taxon>
    </lineage>
</organism>
<dbReference type="AlphaFoldDB" id="A0A9P3LI66"/>
<reference evidence="1 2" key="1">
    <citation type="submission" date="2021-08" db="EMBL/GenBank/DDBJ databases">
        <title>Draft Genome Sequence of Phanerochaete sordida strain YK-624.</title>
        <authorList>
            <person name="Mori T."/>
            <person name="Dohra H."/>
            <person name="Suzuki T."/>
            <person name="Kawagishi H."/>
            <person name="Hirai H."/>
        </authorList>
    </citation>
    <scope>NUCLEOTIDE SEQUENCE [LARGE SCALE GENOMIC DNA]</scope>
    <source>
        <strain evidence="1 2">YK-624</strain>
    </source>
</reference>
<protein>
    <submittedName>
        <fullName evidence="1">Uncharacterized protein</fullName>
    </submittedName>
</protein>
<accession>A0A9P3LI66</accession>
<name>A0A9P3LI66_9APHY</name>
<evidence type="ECO:0000313" key="2">
    <source>
        <dbReference type="Proteomes" id="UP000703269"/>
    </source>
</evidence>
<dbReference type="EMBL" id="BPQB01000043">
    <property type="protein sequence ID" value="GJE94857.1"/>
    <property type="molecule type" value="Genomic_DNA"/>
</dbReference>
<comment type="caution">
    <text evidence="1">The sequence shown here is derived from an EMBL/GenBank/DDBJ whole genome shotgun (WGS) entry which is preliminary data.</text>
</comment>